<dbReference type="Proteomes" id="UP000198211">
    <property type="component" value="Unassembled WGS sequence"/>
</dbReference>
<dbReference type="OrthoDB" id="125808at2759"/>
<protein>
    <submittedName>
        <fullName evidence="1">RxLR effector protein</fullName>
    </submittedName>
</protein>
<sequence length="111" mass="12036">MVTLSSSEAEYIAIGSGVQECIGINLVLKDWGMEVDQITVFEDNQGAQHLAESKAKVKEGDVHISYCPTSEMIADHFNKALGVIIFKHFRDELGVRRVGVLDQSGASNPSG</sequence>
<dbReference type="AlphaFoldDB" id="A0A225VHV9"/>
<dbReference type="CDD" id="cd09272">
    <property type="entry name" value="RNase_HI_RT_Ty1"/>
    <property type="match status" value="1"/>
</dbReference>
<comment type="caution">
    <text evidence="1">The sequence shown here is derived from an EMBL/GenBank/DDBJ whole genome shotgun (WGS) entry which is preliminary data.</text>
</comment>
<keyword evidence="2" id="KW-1185">Reference proteome</keyword>
<organism evidence="1 2">
    <name type="scientific">Phytophthora megakarya</name>
    <dbReference type="NCBI Taxonomy" id="4795"/>
    <lineage>
        <taxon>Eukaryota</taxon>
        <taxon>Sar</taxon>
        <taxon>Stramenopiles</taxon>
        <taxon>Oomycota</taxon>
        <taxon>Peronosporomycetes</taxon>
        <taxon>Peronosporales</taxon>
        <taxon>Peronosporaceae</taxon>
        <taxon>Phytophthora</taxon>
    </lineage>
</organism>
<evidence type="ECO:0000313" key="2">
    <source>
        <dbReference type="Proteomes" id="UP000198211"/>
    </source>
</evidence>
<name>A0A225VHV9_9STRA</name>
<dbReference type="STRING" id="4795.A0A225VHV9"/>
<evidence type="ECO:0000313" key="1">
    <source>
        <dbReference type="EMBL" id="OWZ04549.1"/>
    </source>
</evidence>
<proteinExistence type="predicted"/>
<dbReference type="EMBL" id="NBNE01004906">
    <property type="protein sequence ID" value="OWZ04549.1"/>
    <property type="molecule type" value="Genomic_DNA"/>
</dbReference>
<gene>
    <name evidence="1" type="ORF">PHMEG_00023531</name>
</gene>
<reference evidence="2" key="1">
    <citation type="submission" date="2017-03" db="EMBL/GenBank/DDBJ databases">
        <title>Phytopthora megakarya and P. palmivora, two closely related causual agents of cacao black pod achieved similar genome size and gene model numbers by different mechanisms.</title>
        <authorList>
            <person name="Ali S."/>
            <person name="Shao J."/>
            <person name="Larry D.J."/>
            <person name="Kronmiller B."/>
            <person name="Shen D."/>
            <person name="Strem M.D."/>
            <person name="Melnick R.L."/>
            <person name="Guiltinan M.J."/>
            <person name="Tyler B.M."/>
            <person name="Meinhardt L.W."/>
            <person name="Bailey B.A."/>
        </authorList>
    </citation>
    <scope>NUCLEOTIDE SEQUENCE [LARGE SCALE GENOMIC DNA]</scope>
    <source>
        <strain evidence="2">zdho120</strain>
    </source>
</reference>
<accession>A0A225VHV9</accession>